<comment type="caution">
    <text evidence="1">The sequence shown here is derived from an EMBL/GenBank/DDBJ whole genome shotgun (WGS) entry which is preliminary data.</text>
</comment>
<gene>
    <name evidence="1" type="ORF">BDP55DRAFT_672062</name>
</gene>
<organism evidence="1 2">
    <name type="scientific">Colletotrichum godetiae</name>
    <dbReference type="NCBI Taxonomy" id="1209918"/>
    <lineage>
        <taxon>Eukaryota</taxon>
        <taxon>Fungi</taxon>
        <taxon>Dikarya</taxon>
        <taxon>Ascomycota</taxon>
        <taxon>Pezizomycotina</taxon>
        <taxon>Sordariomycetes</taxon>
        <taxon>Hypocreomycetidae</taxon>
        <taxon>Glomerellales</taxon>
        <taxon>Glomerellaceae</taxon>
        <taxon>Colletotrichum</taxon>
        <taxon>Colletotrichum acutatum species complex</taxon>
    </lineage>
</organism>
<proteinExistence type="predicted"/>
<dbReference type="Proteomes" id="UP001224890">
    <property type="component" value="Unassembled WGS sequence"/>
</dbReference>
<evidence type="ECO:0000313" key="1">
    <source>
        <dbReference type="EMBL" id="KAK1672885.1"/>
    </source>
</evidence>
<dbReference type="RefSeq" id="XP_060426888.1">
    <property type="nucleotide sequence ID" value="XM_060575501.1"/>
</dbReference>
<keyword evidence="2" id="KW-1185">Reference proteome</keyword>
<dbReference type="GeneID" id="85460027"/>
<dbReference type="AlphaFoldDB" id="A0AAJ0AFF3"/>
<name>A0AAJ0AFF3_9PEZI</name>
<protein>
    <submittedName>
        <fullName evidence="1">Uncharacterized protein</fullName>
    </submittedName>
</protein>
<reference evidence="1" key="1">
    <citation type="submission" date="2021-06" db="EMBL/GenBank/DDBJ databases">
        <title>Comparative genomics, transcriptomics and evolutionary studies reveal genomic signatures of adaptation to plant cell wall in hemibiotrophic fungi.</title>
        <authorList>
            <consortium name="DOE Joint Genome Institute"/>
            <person name="Baroncelli R."/>
            <person name="Diaz J.F."/>
            <person name="Benocci T."/>
            <person name="Peng M."/>
            <person name="Battaglia E."/>
            <person name="Haridas S."/>
            <person name="Andreopoulos W."/>
            <person name="Labutti K."/>
            <person name="Pangilinan J."/>
            <person name="Floch G.L."/>
            <person name="Makela M.R."/>
            <person name="Henrissat B."/>
            <person name="Grigoriev I.V."/>
            <person name="Crouch J.A."/>
            <person name="De Vries R.P."/>
            <person name="Sukno S.A."/>
            <person name="Thon M.R."/>
        </authorList>
    </citation>
    <scope>NUCLEOTIDE SEQUENCE</scope>
    <source>
        <strain evidence="1">CBS 193.32</strain>
    </source>
</reference>
<accession>A0AAJ0AFF3</accession>
<sequence>MRKGMESPPPPRAPLQTVRKLGLLSASRNLGKPGYWALLYLRRPFLHVLMSL</sequence>
<dbReference type="EMBL" id="JAHMHR010000035">
    <property type="protein sequence ID" value="KAK1672885.1"/>
    <property type="molecule type" value="Genomic_DNA"/>
</dbReference>
<evidence type="ECO:0000313" key="2">
    <source>
        <dbReference type="Proteomes" id="UP001224890"/>
    </source>
</evidence>